<gene>
    <name evidence="1 2" type="primary">napD</name>
    <name evidence="2" type="ORF">NEOCIP111885_03973</name>
</gene>
<dbReference type="InterPro" id="IPR005623">
    <property type="entry name" value="Chaperone_NapD_NO3_reduct"/>
</dbReference>
<sequence length="88" mass="9908">MVISGMYIETIEGAAVEVAMQLKNLEGVEVHHIEEETNKIVLTLEAHSVDKSYHIADTFKLIEGVLSTCLVYSNFEEDPFYKKADGFQ</sequence>
<dbReference type="GO" id="GO:0051224">
    <property type="term" value="P:negative regulation of protein transport"/>
    <property type="evidence" value="ECO:0007669"/>
    <property type="project" value="UniProtKB-UniRule"/>
</dbReference>
<dbReference type="HAMAP" id="MF_02200">
    <property type="entry name" value="NapD"/>
    <property type="match status" value="1"/>
</dbReference>
<comment type="subcellular location">
    <subcellularLocation>
        <location evidence="1">Cytoplasm</location>
    </subcellularLocation>
</comment>
<keyword evidence="3" id="KW-1185">Reference proteome</keyword>
<dbReference type="Pfam" id="PF03927">
    <property type="entry name" value="NapD"/>
    <property type="match status" value="1"/>
</dbReference>
<organism evidence="2 3">
    <name type="scientific">Pseudoneobacillus rhizosphaerae</name>
    <dbReference type="NCBI Taxonomy" id="2880968"/>
    <lineage>
        <taxon>Bacteria</taxon>
        <taxon>Bacillati</taxon>
        <taxon>Bacillota</taxon>
        <taxon>Bacilli</taxon>
        <taxon>Bacillales</taxon>
        <taxon>Bacillaceae</taxon>
        <taxon>Pseudoneobacillus</taxon>
    </lineage>
</organism>
<name>A0A9C7LCF1_9BACI</name>
<dbReference type="AlphaFoldDB" id="A0A9C7LCF1"/>
<comment type="subunit">
    <text evidence="1">Interacts with the cytoplasmic NapA precursor.</text>
</comment>
<comment type="caution">
    <text evidence="2">The sequence shown here is derived from an EMBL/GenBank/DDBJ whole genome shotgun (WGS) entry which is preliminary data.</text>
</comment>
<dbReference type="RefSeq" id="WP_230498463.1">
    <property type="nucleotide sequence ID" value="NZ_CAKJTG010000030.1"/>
</dbReference>
<dbReference type="Proteomes" id="UP000789845">
    <property type="component" value="Unassembled WGS sequence"/>
</dbReference>
<comment type="similarity">
    <text evidence="1">Belongs to the NapD family.</text>
</comment>
<proteinExistence type="inferred from homology"/>
<evidence type="ECO:0000313" key="2">
    <source>
        <dbReference type="EMBL" id="CAG9610227.1"/>
    </source>
</evidence>
<protein>
    <recommendedName>
        <fullName evidence="1">Chaperone NapD</fullName>
    </recommendedName>
    <alternativeName>
        <fullName evidence="1">NapA signal peptide-binding chaperone NapD</fullName>
    </alternativeName>
</protein>
<dbReference type="GO" id="GO:0005048">
    <property type="term" value="F:signal sequence binding"/>
    <property type="evidence" value="ECO:0007669"/>
    <property type="project" value="UniProtKB-UniRule"/>
</dbReference>
<dbReference type="GO" id="GO:0005737">
    <property type="term" value="C:cytoplasm"/>
    <property type="evidence" value="ECO:0007669"/>
    <property type="project" value="UniProtKB-SubCell"/>
</dbReference>
<reference evidence="2" key="1">
    <citation type="submission" date="2021-10" db="EMBL/GenBank/DDBJ databases">
        <authorList>
            <person name="Criscuolo A."/>
        </authorList>
    </citation>
    <scope>NUCLEOTIDE SEQUENCE</scope>
    <source>
        <strain evidence="2">CIP111885</strain>
    </source>
</reference>
<dbReference type="EMBL" id="CAKJTG010000030">
    <property type="protein sequence ID" value="CAG9610227.1"/>
    <property type="molecule type" value="Genomic_DNA"/>
</dbReference>
<evidence type="ECO:0000256" key="1">
    <source>
        <dbReference type="HAMAP-Rule" id="MF_02200"/>
    </source>
</evidence>
<dbReference type="Gene3D" id="3.30.70.920">
    <property type="match status" value="1"/>
</dbReference>
<comment type="function">
    <text evidence="1">Chaperone for NapA, the catalytic subunit of the periplasmic nitrate reductase. It binds directly and specifically to the twin-arginine signal peptide of NapA, preventing premature interaction with the Tat translocase and premature export.</text>
</comment>
<accession>A0A9C7LCF1</accession>
<evidence type="ECO:0000313" key="3">
    <source>
        <dbReference type="Proteomes" id="UP000789845"/>
    </source>
</evidence>
<keyword evidence="1" id="KW-0963">Cytoplasm</keyword>
<keyword evidence="1" id="KW-0143">Chaperone</keyword>